<proteinExistence type="predicted"/>
<dbReference type="Proteomes" id="UP000193303">
    <property type="component" value="Unassembled WGS sequence"/>
</dbReference>
<evidence type="ECO:0000313" key="2">
    <source>
        <dbReference type="Proteomes" id="UP000193303"/>
    </source>
</evidence>
<dbReference type="RefSeq" id="WP_085360983.1">
    <property type="nucleotide sequence ID" value="NZ_MTAB01000071.1"/>
</dbReference>
<protein>
    <submittedName>
        <fullName evidence="1">Uncharacterized protein</fullName>
    </submittedName>
</protein>
<gene>
    <name evidence="1" type="ORF">BV912_12720</name>
</gene>
<name>A0A1X3D2V6_9NEIS</name>
<accession>A0A1X3D2V6</accession>
<comment type="caution">
    <text evidence="1">The sequence shown here is derived from an EMBL/GenBank/DDBJ whole genome shotgun (WGS) entry which is preliminary data.</text>
</comment>
<evidence type="ECO:0000313" key="1">
    <source>
        <dbReference type="EMBL" id="OSI14102.1"/>
    </source>
</evidence>
<dbReference type="EMBL" id="MTAB01000071">
    <property type="protein sequence ID" value="OSI14102.1"/>
    <property type="molecule type" value="Genomic_DNA"/>
</dbReference>
<dbReference type="OrthoDB" id="1150116at2"/>
<reference evidence="2" key="1">
    <citation type="submission" date="2017-01" db="EMBL/GenBank/DDBJ databases">
        <authorList>
            <person name="Mah S.A."/>
            <person name="Swanson W.J."/>
            <person name="Moy G.W."/>
            <person name="Vacquier V.D."/>
        </authorList>
    </citation>
    <scope>NUCLEOTIDE SEQUENCE [LARGE SCALE GENOMIC DNA]</scope>
    <source>
        <strain evidence="2">124861</strain>
    </source>
</reference>
<organism evidence="1 2">
    <name type="scientific">Neisseria dumasiana</name>
    <dbReference type="NCBI Taxonomy" id="1931275"/>
    <lineage>
        <taxon>Bacteria</taxon>
        <taxon>Pseudomonadati</taxon>
        <taxon>Pseudomonadota</taxon>
        <taxon>Betaproteobacteria</taxon>
        <taxon>Neisseriales</taxon>
        <taxon>Neisseriaceae</taxon>
        <taxon>Neisseria</taxon>
    </lineage>
</organism>
<sequence length="200" mass="23541">MSFVIDKNELILLKNKGFDVFPKQPIKKMTLKEINNNLFPFLESNERVGFFFIKYPDELIRIENNKEIFDCFGKCKLGYFGIDAHKKIYLLVVGENDIFNQYSLVFVNSSLENFIKIYSLFIACIFLLRSEWDYELENYSTKLGSNVDEVILNIIHKMLSVENEINNENNFWHHIISSIENLDIKLNLPLVNYCLDGRCD</sequence>
<dbReference type="AlphaFoldDB" id="A0A1X3D2V6"/>